<comment type="caution">
    <text evidence="2">The sequence shown here is derived from an EMBL/GenBank/DDBJ whole genome shotgun (WGS) entry which is preliminary data.</text>
</comment>
<gene>
    <name evidence="2" type="ORF">QBC47DRAFT_447266</name>
</gene>
<feature type="region of interest" description="Disordered" evidence="1">
    <location>
        <begin position="260"/>
        <end position="397"/>
    </location>
</feature>
<accession>A0AAJ0F5B8</accession>
<protein>
    <submittedName>
        <fullName evidence="2">Uncharacterized protein</fullName>
    </submittedName>
</protein>
<feature type="compositionally biased region" description="Gly residues" evidence="1">
    <location>
        <begin position="177"/>
        <end position="195"/>
    </location>
</feature>
<feature type="compositionally biased region" description="Acidic residues" evidence="1">
    <location>
        <begin position="380"/>
        <end position="397"/>
    </location>
</feature>
<evidence type="ECO:0000313" key="2">
    <source>
        <dbReference type="EMBL" id="KAK1754362.1"/>
    </source>
</evidence>
<dbReference type="AlphaFoldDB" id="A0AAJ0F5B8"/>
<dbReference type="Proteomes" id="UP001239445">
    <property type="component" value="Unassembled WGS sequence"/>
</dbReference>
<feature type="compositionally biased region" description="Basic and acidic residues" evidence="1">
    <location>
        <begin position="13"/>
        <end position="24"/>
    </location>
</feature>
<feature type="compositionally biased region" description="Low complexity" evidence="1">
    <location>
        <begin position="196"/>
        <end position="205"/>
    </location>
</feature>
<evidence type="ECO:0000256" key="1">
    <source>
        <dbReference type="SAM" id="MobiDB-lite"/>
    </source>
</evidence>
<organism evidence="2 3">
    <name type="scientific">Echria macrotheca</name>
    <dbReference type="NCBI Taxonomy" id="438768"/>
    <lineage>
        <taxon>Eukaryota</taxon>
        <taxon>Fungi</taxon>
        <taxon>Dikarya</taxon>
        <taxon>Ascomycota</taxon>
        <taxon>Pezizomycotina</taxon>
        <taxon>Sordariomycetes</taxon>
        <taxon>Sordariomycetidae</taxon>
        <taxon>Sordariales</taxon>
        <taxon>Schizotheciaceae</taxon>
        <taxon>Echria</taxon>
    </lineage>
</organism>
<feature type="region of interest" description="Disordered" evidence="1">
    <location>
        <begin position="175"/>
        <end position="226"/>
    </location>
</feature>
<name>A0AAJ0F5B8_9PEZI</name>
<reference evidence="2" key="1">
    <citation type="submission" date="2023-06" db="EMBL/GenBank/DDBJ databases">
        <title>Genome-scale phylogeny and comparative genomics of the fungal order Sordariales.</title>
        <authorList>
            <consortium name="Lawrence Berkeley National Laboratory"/>
            <person name="Hensen N."/>
            <person name="Bonometti L."/>
            <person name="Westerberg I."/>
            <person name="Brannstrom I.O."/>
            <person name="Guillou S."/>
            <person name="Cros-Aarteil S."/>
            <person name="Calhoun S."/>
            <person name="Haridas S."/>
            <person name="Kuo A."/>
            <person name="Mondo S."/>
            <person name="Pangilinan J."/>
            <person name="Riley R."/>
            <person name="Labutti K."/>
            <person name="Andreopoulos B."/>
            <person name="Lipzen A."/>
            <person name="Chen C."/>
            <person name="Yanf M."/>
            <person name="Daum C."/>
            <person name="Ng V."/>
            <person name="Clum A."/>
            <person name="Steindorff A."/>
            <person name="Ohm R."/>
            <person name="Martin F."/>
            <person name="Silar P."/>
            <person name="Natvig D."/>
            <person name="Lalanne C."/>
            <person name="Gautier V."/>
            <person name="Ament-Velasquez S.L."/>
            <person name="Kruys A."/>
            <person name="Hutchinson M.I."/>
            <person name="Powell A.J."/>
            <person name="Barry K."/>
            <person name="Miller A.N."/>
            <person name="Grigoriev I.V."/>
            <person name="Debuchy R."/>
            <person name="Gladieux P."/>
            <person name="Thoren M.H."/>
            <person name="Johannesson H."/>
        </authorList>
    </citation>
    <scope>NUCLEOTIDE SEQUENCE</scope>
    <source>
        <strain evidence="2">PSN4</strain>
    </source>
</reference>
<keyword evidence="3" id="KW-1185">Reference proteome</keyword>
<feature type="region of interest" description="Disordered" evidence="1">
    <location>
        <begin position="1"/>
        <end position="44"/>
    </location>
</feature>
<dbReference type="EMBL" id="MU839835">
    <property type="protein sequence ID" value="KAK1754362.1"/>
    <property type="molecule type" value="Genomic_DNA"/>
</dbReference>
<feature type="compositionally biased region" description="Basic and acidic residues" evidence="1">
    <location>
        <begin position="272"/>
        <end position="297"/>
    </location>
</feature>
<sequence length="397" mass="43350">MSSNNQSRKRARVHDDDDKEDVAPRGRPQRLTRPAITGLPPSEMDIRAGIGETRDGGRLATLVVQPADAELRGGPVVSHLDQTTVAITASFSEVMSQMQDMIQQLRINERTPWTVIAQVRPELQRESDQLFRDANPGMVIQPTQLSLSAAQQLVGPEPVQPLLADRLASRGRAGVWRGRGGYRGGRGGQRGGRGGSQAPRPGGSQVSSRGPPRTHMAAPLPPIREEMRGGECQRLPLTDPGTHPQWRALRDAEFTTAAHLGAGETAEEEEREVAGDRRENVKEEWVDRPMEDGEHWGEQPMEDGGQDTGQPAVPQNLGVPALGPPSIDQVRQVPRGPRASSSLGPMRLKRTVYERLSAGYIGNHPRPGPRMAASSRPPFEDLDPEDIVDYSDSEIEL</sequence>
<proteinExistence type="predicted"/>
<evidence type="ECO:0000313" key="3">
    <source>
        <dbReference type="Proteomes" id="UP001239445"/>
    </source>
</evidence>